<sequence>MEVWDRRVRQFMASHHGDRTVAFSLQLVRAHQELRRRVREIRAGIGHRTLPDDVLVHHCLAFCTALTEHHRGEDDGMFADVLRARPDLAPTIAKLVEDHGWITSILSRVGRLAAQAAQSPGTDLEAIGRELDGLTAIMDSHFNFEERVLSQALDRETTDTGWSDPVFRFRGSTG</sequence>
<organism evidence="2 3">
    <name type="scientific">Catellatospora citrea</name>
    <dbReference type="NCBI Taxonomy" id="53366"/>
    <lineage>
        <taxon>Bacteria</taxon>
        <taxon>Bacillati</taxon>
        <taxon>Actinomycetota</taxon>
        <taxon>Actinomycetes</taxon>
        <taxon>Micromonosporales</taxon>
        <taxon>Micromonosporaceae</taxon>
        <taxon>Catellatospora</taxon>
    </lineage>
</organism>
<keyword evidence="3" id="KW-1185">Reference proteome</keyword>
<evidence type="ECO:0000259" key="1">
    <source>
        <dbReference type="Pfam" id="PF01814"/>
    </source>
</evidence>
<accession>A0A8J3KII9</accession>
<dbReference type="Pfam" id="PF01814">
    <property type="entry name" value="Hemerythrin"/>
    <property type="match status" value="1"/>
</dbReference>
<gene>
    <name evidence="2" type="ORF">Cci01nite_27020</name>
</gene>
<feature type="domain" description="Hemerythrin-like" evidence="1">
    <location>
        <begin position="27"/>
        <end position="151"/>
    </location>
</feature>
<dbReference type="Proteomes" id="UP000659904">
    <property type="component" value="Unassembled WGS sequence"/>
</dbReference>
<evidence type="ECO:0000313" key="2">
    <source>
        <dbReference type="EMBL" id="GIF97608.1"/>
    </source>
</evidence>
<evidence type="ECO:0000313" key="3">
    <source>
        <dbReference type="Proteomes" id="UP000659904"/>
    </source>
</evidence>
<name>A0A8J3KII9_9ACTN</name>
<dbReference type="Gene3D" id="1.20.120.520">
    <property type="entry name" value="nmb1532 protein domain like"/>
    <property type="match status" value="1"/>
</dbReference>
<dbReference type="AlphaFoldDB" id="A0A8J3KII9"/>
<proteinExistence type="predicted"/>
<dbReference type="InterPro" id="IPR012312">
    <property type="entry name" value="Hemerythrin-like"/>
</dbReference>
<comment type="caution">
    <text evidence="2">The sequence shown here is derived from an EMBL/GenBank/DDBJ whole genome shotgun (WGS) entry which is preliminary data.</text>
</comment>
<protein>
    <recommendedName>
        <fullName evidence="1">Hemerythrin-like domain-containing protein</fullName>
    </recommendedName>
</protein>
<dbReference type="EMBL" id="BONH01000009">
    <property type="protein sequence ID" value="GIF97608.1"/>
    <property type="molecule type" value="Genomic_DNA"/>
</dbReference>
<reference evidence="2 3" key="1">
    <citation type="submission" date="2021-01" db="EMBL/GenBank/DDBJ databases">
        <title>Whole genome shotgun sequence of Catellatospora citrea NBRC 14495.</title>
        <authorList>
            <person name="Komaki H."/>
            <person name="Tamura T."/>
        </authorList>
    </citation>
    <scope>NUCLEOTIDE SEQUENCE [LARGE SCALE GENOMIC DNA]</scope>
    <source>
        <strain evidence="2 3">NBRC 14495</strain>
    </source>
</reference>